<accession>A0A5C6B0Q3</accession>
<evidence type="ECO:0000313" key="1">
    <source>
        <dbReference type="EMBL" id="TWU05357.1"/>
    </source>
</evidence>
<name>A0A5C6B0Q3_9BACT</name>
<sequence>MSDNNLTIPGWSGDKGERNVLSPVRRGIVTGIPRLYWI</sequence>
<dbReference type="EMBL" id="SJPU01000024">
    <property type="protein sequence ID" value="TWU05357.1"/>
    <property type="molecule type" value="Genomic_DNA"/>
</dbReference>
<dbReference type="AlphaFoldDB" id="A0A5C6B0Q3"/>
<gene>
    <name evidence="1" type="ORF">Poly21_57390</name>
</gene>
<organism evidence="1 2">
    <name type="scientific">Allorhodopirellula heiligendammensis</name>
    <dbReference type="NCBI Taxonomy" id="2714739"/>
    <lineage>
        <taxon>Bacteria</taxon>
        <taxon>Pseudomonadati</taxon>
        <taxon>Planctomycetota</taxon>
        <taxon>Planctomycetia</taxon>
        <taxon>Pirellulales</taxon>
        <taxon>Pirellulaceae</taxon>
        <taxon>Allorhodopirellula</taxon>
    </lineage>
</organism>
<reference evidence="1 2" key="1">
    <citation type="journal article" date="2020" name="Antonie Van Leeuwenhoek">
        <title>Rhodopirellula heiligendammensis sp. nov., Rhodopirellula pilleata sp. nov., and Rhodopirellula solitaria sp. nov. isolated from natural or artificial marine surfaces in Northern Germany and California, USA, and emended description of the genus Rhodopirellula.</title>
        <authorList>
            <person name="Kallscheuer N."/>
            <person name="Wiegand S."/>
            <person name="Jogler M."/>
            <person name="Boedeker C."/>
            <person name="Peeters S.H."/>
            <person name="Rast P."/>
            <person name="Heuer A."/>
            <person name="Jetten M.S.M."/>
            <person name="Rohde M."/>
            <person name="Jogler C."/>
        </authorList>
    </citation>
    <scope>NUCLEOTIDE SEQUENCE [LARGE SCALE GENOMIC DNA]</scope>
    <source>
        <strain evidence="1 2">Poly21</strain>
    </source>
</reference>
<dbReference type="Proteomes" id="UP000319908">
    <property type="component" value="Unassembled WGS sequence"/>
</dbReference>
<protein>
    <submittedName>
        <fullName evidence="1">Uncharacterized protein</fullName>
    </submittedName>
</protein>
<proteinExistence type="predicted"/>
<evidence type="ECO:0000313" key="2">
    <source>
        <dbReference type="Proteomes" id="UP000319908"/>
    </source>
</evidence>
<comment type="caution">
    <text evidence="1">The sequence shown here is derived from an EMBL/GenBank/DDBJ whole genome shotgun (WGS) entry which is preliminary data.</text>
</comment>
<keyword evidence="2" id="KW-1185">Reference proteome</keyword>